<evidence type="ECO:0000256" key="1">
    <source>
        <dbReference type="SAM" id="MobiDB-lite"/>
    </source>
</evidence>
<reference evidence="2 3" key="1">
    <citation type="submission" date="2018-06" db="EMBL/GenBank/DDBJ databases">
        <title>The Genome of Cuscuta australis (Dodder) Provides Insight into the Evolution of Plant Parasitism.</title>
        <authorList>
            <person name="Liu H."/>
        </authorList>
    </citation>
    <scope>NUCLEOTIDE SEQUENCE [LARGE SCALE GENOMIC DNA]</scope>
    <source>
        <strain evidence="3">cv. Yunnan</strain>
        <tissue evidence="2">Vines</tissue>
    </source>
</reference>
<evidence type="ECO:0000313" key="2">
    <source>
        <dbReference type="EMBL" id="RAL46146.1"/>
    </source>
</evidence>
<protein>
    <submittedName>
        <fullName evidence="2">Uncharacterized protein</fullName>
    </submittedName>
</protein>
<organism evidence="2 3">
    <name type="scientific">Cuscuta australis</name>
    <dbReference type="NCBI Taxonomy" id="267555"/>
    <lineage>
        <taxon>Eukaryota</taxon>
        <taxon>Viridiplantae</taxon>
        <taxon>Streptophyta</taxon>
        <taxon>Embryophyta</taxon>
        <taxon>Tracheophyta</taxon>
        <taxon>Spermatophyta</taxon>
        <taxon>Magnoliopsida</taxon>
        <taxon>eudicotyledons</taxon>
        <taxon>Gunneridae</taxon>
        <taxon>Pentapetalae</taxon>
        <taxon>asterids</taxon>
        <taxon>lamiids</taxon>
        <taxon>Solanales</taxon>
        <taxon>Convolvulaceae</taxon>
        <taxon>Cuscuteae</taxon>
        <taxon>Cuscuta</taxon>
        <taxon>Cuscuta subgen. Grammica</taxon>
        <taxon>Cuscuta sect. Cleistogrammica</taxon>
    </lineage>
</organism>
<comment type="caution">
    <text evidence="2">The sequence shown here is derived from an EMBL/GenBank/DDBJ whole genome shotgun (WGS) entry which is preliminary data.</text>
</comment>
<accession>A0A328DKY0</accession>
<gene>
    <name evidence="2" type="ORF">DM860_006300</name>
</gene>
<proteinExistence type="predicted"/>
<dbReference type="AlphaFoldDB" id="A0A328DKY0"/>
<keyword evidence="3" id="KW-1185">Reference proteome</keyword>
<feature type="region of interest" description="Disordered" evidence="1">
    <location>
        <begin position="1"/>
        <end position="25"/>
    </location>
</feature>
<dbReference type="EMBL" id="NQVE01000125">
    <property type="protein sequence ID" value="RAL46146.1"/>
    <property type="molecule type" value="Genomic_DNA"/>
</dbReference>
<sequence length="105" mass="11888">MNEEERTQSHGHGPINFSVPPYSNSNREDVLSWPKNRGVRDVEIFSEYEALVRALNQRSSTCALDLNVMAHTFARCALAQPDVLDSVPLNNFCNPLLLSLKFDIR</sequence>
<dbReference type="Proteomes" id="UP000249390">
    <property type="component" value="Unassembled WGS sequence"/>
</dbReference>
<name>A0A328DKY0_9ASTE</name>
<evidence type="ECO:0000313" key="3">
    <source>
        <dbReference type="Proteomes" id="UP000249390"/>
    </source>
</evidence>